<evidence type="ECO:0000259" key="1">
    <source>
        <dbReference type="Pfam" id="PF18135"/>
    </source>
</evidence>
<name>A0A7G9YV27_9EURY</name>
<dbReference type="Pfam" id="PF18135">
    <property type="entry name" value="Type_ISP_C"/>
    <property type="match status" value="1"/>
</dbReference>
<organism evidence="2">
    <name type="scientific">Candidatus Methanophagaceae archaeon ANME-1 ERB6</name>
    <dbReference type="NCBI Taxonomy" id="2759912"/>
    <lineage>
        <taxon>Archaea</taxon>
        <taxon>Methanobacteriati</taxon>
        <taxon>Methanobacteriota</taxon>
        <taxon>Stenosarchaea group</taxon>
        <taxon>Methanomicrobia</taxon>
        <taxon>Candidatus Methanophagales</taxon>
        <taxon>Candidatus Methanophagaceae</taxon>
    </lineage>
</organism>
<dbReference type="EMBL" id="MT631481">
    <property type="protein sequence ID" value="QNO51861.1"/>
    <property type="molecule type" value="Genomic_DNA"/>
</dbReference>
<accession>A0A7G9YV27</accession>
<reference evidence="2" key="1">
    <citation type="submission" date="2020-06" db="EMBL/GenBank/DDBJ databases">
        <title>Unique genomic features of the anaerobic methanotrophic archaea.</title>
        <authorList>
            <person name="Chadwick G.L."/>
            <person name="Skennerton C.T."/>
            <person name="Laso-Perez R."/>
            <person name="Leu A.O."/>
            <person name="Speth D.R."/>
            <person name="Yu H."/>
            <person name="Morgan-Lang C."/>
            <person name="Hatzenpichler R."/>
            <person name="Goudeau D."/>
            <person name="Malmstrom R."/>
            <person name="Brazelton W.J."/>
            <person name="Woyke T."/>
            <person name="Hallam S.J."/>
            <person name="Tyson G.W."/>
            <person name="Wegener G."/>
            <person name="Boetius A."/>
            <person name="Orphan V."/>
        </authorList>
    </citation>
    <scope>NUCLEOTIDE SEQUENCE</scope>
</reference>
<gene>
    <name evidence="2" type="ORF">DNKLAFBN_00001</name>
</gene>
<feature type="domain" description="Type ISP restriction-modification enzyme LLaBIII C-terminal specificity" evidence="1">
    <location>
        <begin position="2"/>
        <end position="333"/>
    </location>
</feature>
<dbReference type="InterPro" id="IPR041635">
    <property type="entry name" value="Type_ISP_LLaBIII_C"/>
</dbReference>
<sequence>MEVFKEWSSGVKTHRDHFVVGFTKEEIVQRLRVFAGDLSDDKVGDVLKLKNTGTWKLSEARQKTKEKEIENEIFPYAYRPFDVRWICYESALIDRPRLPFMEHLLKENLSLTVTRILAEPPFMHACISNCLPDICLVSAKTKETAYFFPLYLRVDKIKVESKRAPNFTDKFLQAIKSAFGTEEDPTAEEIFYYIYAMLYSPSYRKRYEEFLKIDFPRVPLPEDYEKFKKLSKLGKELVELHLLRHPSLGETGVGFPESGTNVVERVRYNEKTMRVYFNKEQYFEGVSKDVWEYRIGAYQVMEKYLKDRKKRKLSLEEIEHYMKVTKAIERTIEVQGKVDRIYERGCGGDGVGVIL</sequence>
<proteinExistence type="predicted"/>
<protein>
    <recommendedName>
        <fullName evidence="1">Type ISP restriction-modification enzyme LLaBIII C-terminal specificity domain-containing protein</fullName>
    </recommendedName>
</protein>
<dbReference type="AlphaFoldDB" id="A0A7G9YV27"/>
<evidence type="ECO:0000313" key="2">
    <source>
        <dbReference type="EMBL" id="QNO51861.1"/>
    </source>
</evidence>